<dbReference type="Proteomes" id="UP000585614">
    <property type="component" value="Unassembled WGS sequence"/>
</dbReference>
<evidence type="ECO:0000256" key="1">
    <source>
        <dbReference type="SAM" id="MobiDB-lite"/>
    </source>
</evidence>
<comment type="caution">
    <text evidence="2">The sequence shown here is derived from an EMBL/GenBank/DDBJ whole genome shotgun (WGS) entry which is preliminary data.</text>
</comment>
<reference evidence="2 3" key="1">
    <citation type="journal article" date="2020" name="Nature">
        <title>Six reference-quality genomes reveal evolution of bat adaptations.</title>
        <authorList>
            <person name="Jebb D."/>
            <person name="Huang Z."/>
            <person name="Pippel M."/>
            <person name="Hughes G.M."/>
            <person name="Lavrichenko K."/>
            <person name="Devanna P."/>
            <person name="Winkler S."/>
            <person name="Jermiin L.S."/>
            <person name="Skirmuntt E.C."/>
            <person name="Katzourakis A."/>
            <person name="Burkitt-Gray L."/>
            <person name="Ray D.A."/>
            <person name="Sullivan K.A.M."/>
            <person name="Roscito J.G."/>
            <person name="Kirilenko B.M."/>
            <person name="Davalos L.M."/>
            <person name="Corthals A.P."/>
            <person name="Power M.L."/>
            <person name="Jones G."/>
            <person name="Ransome R.D."/>
            <person name="Dechmann D.K.N."/>
            <person name="Locatelli A.G."/>
            <person name="Puechmaille S.J."/>
            <person name="Fedrigo O."/>
            <person name="Jarvis E.D."/>
            <person name="Hiller M."/>
            <person name="Vernes S.C."/>
            <person name="Myers E.W."/>
            <person name="Teeling E.C."/>
        </authorList>
    </citation>
    <scope>NUCLEOTIDE SEQUENCE [LARGE SCALE GENOMIC DNA]</scope>
    <source>
        <strain evidence="2">MRhiFer1</strain>
        <tissue evidence="2">Lung</tissue>
    </source>
</reference>
<name>A0A7J7X593_RHIFE</name>
<feature type="region of interest" description="Disordered" evidence="1">
    <location>
        <begin position="161"/>
        <end position="186"/>
    </location>
</feature>
<feature type="region of interest" description="Disordered" evidence="1">
    <location>
        <begin position="1"/>
        <end position="20"/>
    </location>
</feature>
<feature type="region of interest" description="Disordered" evidence="1">
    <location>
        <begin position="25"/>
        <end position="90"/>
    </location>
</feature>
<evidence type="ECO:0000313" key="3">
    <source>
        <dbReference type="Proteomes" id="UP000585614"/>
    </source>
</evidence>
<gene>
    <name evidence="2" type="ORF">mRhiFer1_010212</name>
</gene>
<proteinExistence type="predicted"/>
<sequence length="186" mass="19746">MRLGDRLGGTPPGYENPPYARTPTYMDPWIHTPRGHRLPSPCAQPLPAVTGPSTPYTDPRGRPSTQDTRRHRCSFHGPYMGAEAAPRGTRSLDTRDHPALGLQHVPRLGPQARAPAHWAGPGLAAPGVGPSWAMVWPWQGPCPLGLPTLLGKNGCQGSCVPLPSFPGPETRPGLGLGSRPPPAPPQ</sequence>
<dbReference type="AlphaFoldDB" id="A0A7J7X593"/>
<organism evidence="2 3">
    <name type="scientific">Rhinolophus ferrumequinum</name>
    <name type="common">Greater horseshoe bat</name>
    <dbReference type="NCBI Taxonomy" id="59479"/>
    <lineage>
        <taxon>Eukaryota</taxon>
        <taxon>Metazoa</taxon>
        <taxon>Chordata</taxon>
        <taxon>Craniata</taxon>
        <taxon>Vertebrata</taxon>
        <taxon>Euteleostomi</taxon>
        <taxon>Mammalia</taxon>
        <taxon>Eutheria</taxon>
        <taxon>Laurasiatheria</taxon>
        <taxon>Chiroptera</taxon>
        <taxon>Yinpterochiroptera</taxon>
        <taxon>Rhinolophoidea</taxon>
        <taxon>Rhinolophidae</taxon>
        <taxon>Rhinolophinae</taxon>
        <taxon>Rhinolophus</taxon>
    </lineage>
</organism>
<feature type="compositionally biased region" description="Gly residues" evidence="1">
    <location>
        <begin position="1"/>
        <end position="11"/>
    </location>
</feature>
<protein>
    <submittedName>
        <fullName evidence="2">Uncharacterized protein</fullName>
    </submittedName>
</protein>
<accession>A0A7J7X593</accession>
<dbReference type="EMBL" id="JACAGC010000009">
    <property type="protein sequence ID" value="KAF6344834.1"/>
    <property type="molecule type" value="Genomic_DNA"/>
</dbReference>
<evidence type="ECO:0000313" key="2">
    <source>
        <dbReference type="EMBL" id="KAF6344834.1"/>
    </source>
</evidence>